<protein>
    <submittedName>
        <fullName evidence="3">Uncharacterized protein</fullName>
    </submittedName>
</protein>
<comment type="caution">
    <text evidence="3">The sequence shown here is derived from an EMBL/GenBank/DDBJ whole genome shotgun (WGS) entry which is preliminary data.</text>
</comment>
<reference evidence="3" key="2">
    <citation type="submission" date="2024-07" db="EMBL/GenBank/DDBJ databases">
        <title>Two chromosome-level genome assemblies of Korean endemic species Abeliophyllum distichum and Forsythia ovata (Oleaceae).</title>
        <authorList>
            <person name="Mun J.H."/>
        </authorList>
    </citation>
    <scope>NUCLEOTIDE SEQUENCE</scope>
    <source>
        <strain evidence="3">KNKB202402200001</strain>
        <tissue evidence="3">Leaf</tissue>
    </source>
</reference>
<sequence length="103" mass="11615">MQRKTSCNLPNCFSIQLKYLVKEGTENQSSEDQVCSYKFPIVPHQWDVLDTVEEVGPNSLSDKFSNDTSTMDINDKYSDDPNSDEEAESHMPKVSTTFLSSIA</sequence>
<evidence type="ECO:0000313" key="4">
    <source>
        <dbReference type="Proteomes" id="UP001604277"/>
    </source>
</evidence>
<proteinExistence type="predicted"/>
<accession>A0ABD1P5F8</accession>
<evidence type="ECO:0000256" key="1">
    <source>
        <dbReference type="SAM" id="MobiDB-lite"/>
    </source>
</evidence>
<evidence type="ECO:0000313" key="2">
    <source>
        <dbReference type="EMBL" id="KAL2455376.1"/>
    </source>
</evidence>
<feature type="region of interest" description="Disordered" evidence="1">
    <location>
        <begin position="57"/>
        <end position="103"/>
    </location>
</feature>
<feature type="compositionally biased region" description="Polar residues" evidence="1">
    <location>
        <begin position="94"/>
        <end position="103"/>
    </location>
</feature>
<dbReference type="EMBL" id="JBFOLJ010000118">
    <property type="protein sequence ID" value="KAL2455376.1"/>
    <property type="molecule type" value="Genomic_DNA"/>
</dbReference>
<reference evidence="4" key="1">
    <citation type="submission" date="2024-07" db="EMBL/GenBank/DDBJ databases">
        <title>Two chromosome-level genome assemblies of Korean endemic species Abeliophyllum distichum and Forsythia ovata (Oleaceae).</title>
        <authorList>
            <person name="Jang H."/>
        </authorList>
    </citation>
    <scope>NUCLEOTIDE SEQUENCE [LARGE SCALE GENOMIC DNA]</scope>
</reference>
<dbReference type="AlphaFoldDB" id="A0ABD1P5F8"/>
<dbReference type="EMBL" id="JBFOLJ010000026">
    <property type="protein sequence ID" value="KAL2458879.1"/>
    <property type="molecule type" value="Genomic_DNA"/>
</dbReference>
<organism evidence="3 4">
    <name type="scientific">Forsythia ovata</name>
    <dbReference type="NCBI Taxonomy" id="205694"/>
    <lineage>
        <taxon>Eukaryota</taxon>
        <taxon>Viridiplantae</taxon>
        <taxon>Streptophyta</taxon>
        <taxon>Embryophyta</taxon>
        <taxon>Tracheophyta</taxon>
        <taxon>Spermatophyta</taxon>
        <taxon>Magnoliopsida</taxon>
        <taxon>eudicotyledons</taxon>
        <taxon>Gunneridae</taxon>
        <taxon>Pentapetalae</taxon>
        <taxon>asterids</taxon>
        <taxon>lamiids</taxon>
        <taxon>Lamiales</taxon>
        <taxon>Oleaceae</taxon>
        <taxon>Forsythieae</taxon>
        <taxon>Forsythia</taxon>
    </lineage>
</organism>
<name>A0ABD1P5F8_9LAMI</name>
<feature type="compositionally biased region" description="Polar residues" evidence="1">
    <location>
        <begin position="58"/>
        <end position="72"/>
    </location>
</feature>
<keyword evidence="4" id="KW-1185">Reference proteome</keyword>
<evidence type="ECO:0000313" key="3">
    <source>
        <dbReference type="EMBL" id="KAL2458879.1"/>
    </source>
</evidence>
<gene>
    <name evidence="3" type="ORF">Fot_55442</name>
    <name evidence="2" type="ORF">Fot_57590</name>
</gene>
<dbReference type="Proteomes" id="UP001604277">
    <property type="component" value="Unassembled WGS sequence"/>
</dbReference>